<protein>
    <submittedName>
        <fullName evidence="1">Uncharacterized protein</fullName>
    </submittedName>
</protein>
<name>A0ACC0Y303_9ROSI</name>
<evidence type="ECO:0000313" key="2">
    <source>
        <dbReference type="Proteomes" id="UP001163603"/>
    </source>
</evidence>
<proteinExistence type="predicted"/>
<keyword evidence="2" id="KW-1185">Reference proteome</keyword>
<comment type="caution">
    <text evidence="1">The sequence shown here is derived from an EMBL/GenBank/DDBJ whole genome shotgun (WGS) entry which is preliminary data.</text>
</comment>
<gene>
    <name evidence="1" type="ORF">Pint_35740</name>
</gene>
<evidence type="ECO:0000313" key="1">
    <source>
        <dbReference type="EMBL" id="KAJ0028016.1"/>
    </source>
</evidence>
<dbReference type="EMBL" id="CM047744">
    <property type="protein sequence ID" value="KAJ0028016.1"/>
    <property type="molecule type" value="Genomic_DNA"/>
</dbReference>
<sequence length="296" mass="33598">MYSVKTISPEGIPEVPKFHRCFLGFAAQKKRFIKSCRHFIGVDGCHLKDPYGGVLLSAVSMDANGEGIDPITFMSDRQKGLVDVVQACWPNARTMNDVRAVDENAYRWMIDNEVTSWSRHAFDLESKSDHVTNSMCEVFNSWLGDNRELPILSLLELYKRRIMKRMQARAKCGADWVIAIPPVIHKKINSLFEVARSVDVIWPGSEEFEVKDNNILPRRGVANKILSIAKSKREDKLHPLKQVKRVKVQVKCLAIVKDDRLYWVCLGCVFGGNGEEVRCVLDVFSSGNGEEVKEKK</sequence>
<reference evidence="2" key="1">
    <citation type="journal article" date="2023" name="G3 (Bethesda)">
        <title>Genome assembly and association tests identify interacting loci associated with vigor, precocity, and sex in interspecific pistachio rootstocks.</title>
        <authorList>
            <person name="Palmer W."/>
            <person name="Jacygrad E."/>
            <person name="Sagayaradj S."/>
            <person name="Cavanaugh K."/>
            <person name="Han R."/>
            <person name="Bertier L."/>
            <person name="Beede B."/>
            <person name="Kafkas S."/>
            <person name="Golino D."/>
            <person name="Preece J."/>
            <person name="Michelmore R."/>
        </authorList>
    </citation>
    <scope>NUCLEOTIDE SEQUENCE [LARGE SCALE GENOMIC DNA]</scope>
</reference>
<dbReference type="Proteomes" id="UP001163603">
    <property type="component" value="Chromosome 9"/>
</dbReference>
<organism evidence="1 2">
    <name type="scientific">Pistacia integerrima</name>
    <dbReference type="NCBI Taxonomy" id="434235"/>
    <lineage>
        <taxon>Eukaryota</taxon>
        <taxon>Viridiplantae</taxon>
        <taxon>Streptophyta</taxon>
        <taxon>Embryophyta</taxon>
        <taxon>Tracheophyta</taxon>
        <taxon>Spermatophyta</taxon>
        <taxon>Magnoliopsida</taxon>
        <taxon>eudicotyledons</taxon>
        <taxon>Gunneridae</taxon>
        <taxon>Pentapetalae</taxon>
        <taxon>rosids</taxon>
        <taxon>malvids</taxon>
        <taxon>Sapindales</taxon>
        <taxon>Anacardiaceae</taxon>
        <taxon>Pistacia</taxon>
    </lineage>
</organism>
<accession>A0ACC0Y303</accession>